<proteinExistence type="predicted"/>
<evidence type="ECO:0000259" key="6">
    <source>
        <dbReference type="PROSITE" id="PS50865"/>
    </source>
</evidence>
<feature type="region of interest" description="Disordered" evidence="5">
    <location>
        <begin position="609"/>
        <end position="641"/>
    </location>
</feature>
<dbReference type="PANTHER" id="PTHR12197:SF282">
    <property type="entry name" value="SET DOMAIN-CONTAINING PROTEIN"/>
    <property type="match status" value="1"/>
</dbReference>
<evidence type="ECO:0000256" key="1">
    <source>
        <dbReference type="ARBA" id="ARBA00022723"/>
    </source>
</evidence>
<dbReference type="InterPro" id="IPR001214">
    <property type="entry name" value="SET_dom"/>
</dbReference>
<evidence type="ECO:0000256" key="3">
    <source>
        <dbReference type="ARBA" id="ARBA00022833"/>
    </source>
</evidence>
<dbReference type="SUPFAM" id="SSF82199">
    <property type="entry name" value="SET domain"/>
    <property type="match status" value="1"/>
</dbReference>
<protein>
    <recommendedName>
        <fullName evidence="6">MYND-type domain-containing protein</fullName>
    </recommendedName>
</protein>
<dbReference type="CDD" id="cd20071">
    <property type="entry name" value="SET_SMYD"/>
    <property type="match status" value="1"/>
</dbReference>
<keyword evidence="3" id="KW-0862">Zinc</keyword>
<feature type="compositionally biased region" description="Low complexity" evidence="5">
    <location>
        <begin position="17"/>
        <end position="29"/>
    </location>
</feature>
<dbReference type="PANTHER" id="PTHR12197">
    <property type="entry name" value="HISTONE-LYSINE N-METHYLTRANSFERASE SMYD"/>
    <property type="match status" value="1"/>
</dbReference>
<evidence type="ECO:0000256" key="2">
    <source>
        <dbReference type="ARBA" id="ARBA00022771"/>
    </source>
</evidence>
<dbReference type="Gene3D" id="1.10.220.160">
    <property type="match status" value="1"/>
</dbReference>
<evidence type="ECO:0000256" key="5">
    <source>
        <dbReference type="SAM" id="MobiDB-lite"/>
    </source>
</evidence>
<evidence type="ECO:0000256" key="4">
    <source>
        <dbReference type="PROSITE-ProRule" id="PRU00134"/>
    </source>
</evidence>
<keyword evidence="8" id="KW-1185">Reference proteome</keyword>
<dbReference type="AlphaFoldDB" id="A0A9W8ELV0"/>
<sequence>MAATTEPTIDARAAVESNNASALAGSSGSNKKKKAKKAIADNSRYLGAEQVLPVQVKSSNAKGRYAVAAGDLAAGTIVAVERATAAIVRNQSFVNICHRCQGAVASRTQTRAKVDGQGNAVPGQSERVTVPVHSCGECKMAAYCSEACQTSHAKEHGVQCEALAKCNAIAAEHRVPLEHLRALLALIGRRQADIQASGAAGQKKQEDEDEEVQHVFVAPDALESARPTPFSHAMDLNPNRHFLDRSAIKDLQAALKDVLALVPESARIPLSEAVEAACIFNTNSHSLVVNGHQVLGLFPFCSLYLQHSCNPNCMYVGDSNGMLIVRTLSDVAAGADLTIPYVELYQPREQRRRDLLMTRHFWCKCRRCSTALSQSVDRLMDGIQCTECRRGVMIFEETKEVQDINELITDMSALDQEIQGKFAECESCPAKIEVTQLVEVLKSAITDYSEAHIALQRGDVAAARLLMERYLRNYEDKGVLNPYNTYLVNTYISLIQVCTQLGEADRAIRYNAVVIERMEGAKGATPENYPRLAEYYMSMGDMCLKQAKLKAANQTPAGRSMARKYFKDAKPNLEKALKARAVIYGKDSPRALDAKRLLDEFKREHDEFVKATEKKKLPKKQQQPAPATAAAVAPPPTTSSA</sequence>
<accession>A0A9W8ELV0</accession>
<comment type="caution">
    <text evidence="7">The sequence shown here is derived from an EMBL/GenBank/DDBJ whole genome shotgun (WGS) entry which is preliminary data.</text>
</comment>
<dbReference type="SUPFAM" id="SSF144232">
    <property type="entry name" value="HIT/MYND zinc finger-like"/>
    <property type="match status" value="1"/>
</dbReference>
<dbReference type="Gene3D" id="1.25.40.10">
    <property type="entry name" value="Tetratricopeptide repeat domain"/>
    <property type="match status" value="1"/>
</dbReference>
<dbReference type="EMBL" id="JANBQF010000023">
    <property type="protein sequence ID" value="KAJ2007563.1"/>
    <property type="molecule type" value="Genomic_DNA"/>
</dbReference>
<dbReference type="InterPro" id="IPR050869">
    <property type="entry name" value="H3K4_H4K5_MeTrfase"/>
</dbReference>
<gene>
    <name evidence="7" type="ORF">H4R26_000700</name>
</gene>
<keyword evidence="2 4" id="KW-0863">Zinc-finger</keyword>
<dbReference type="Proteomes" id="UP001150907">
    <property type="component" value="Unassembled WGS sequence"/>
</dbReference>
<keyword evidence="1" id="KW-0479">Metal-binding</keyword>
<dbReference type="Pfam" id="PF00856">
    <property type="entry name" value="SET"/>
    <property type="match status" value="1"/>
</dbReference>
<dbReference type="Gene3D" id="2.170.270.10">
    <property type="entry name" value="SET domain"/>
    <property type="match status" value="1"/>
</dbReference>
<dbReference type="SUPFAM" id="SSF48452">
    <property type="entry name" value="TPR-like"/>
    <property type="match status" value="1"/>
</dbReference>
<feature type="region of interest" description="Disordered" evidence="5">
    <location>
        <begin position="1"/>
        <end position="34"/>
    </location>
</feature>
<dbReference type="Gene3D" id="6.10.140.2220">
    <property type="match status" value="1"/>
</dbReference>
<dbReference type="Pfam" id="PF01753">
    <property type="entry name" value="zf-MYND"/>
    <property type="match status" value="1"/>
</dbReference>
<evidence type="ECO:0000313" key="7">
    <source>
        <dbReference type="EMBL" id="KAJ2007563.1"/>
    </source>
</evidence>
<dbReference type="PROSITE" id="PS50865">
    <property type="entry name" value="ZF_MYND_2"/>
    <property type="match status" value="1"/>
</dbReference>
<feature type="compositionally biased region" description="Low complexity" evidence="5">
    <location>
        <begin position="620"/>
        <end position="632"/>
    </location>
</feature>
<dbReference type="InterPro" id="IPR046341">
    <property type="entry name" value="SET_dom_sf"/>
</dbReference>
<dbReference type="InterPro" id="IPR011990">
    <property type="entry name" value="TPR-like_helical_dom_sf"/>
</dbReference>
<dbReference type="InterPro" id="IPR002893">
    <property type="entry name" value="Znf_MYND"/>
</dbReference>
<organism evidence="7 8">
    <name type="scientific">Coemansia thaxteri</name>
    <dbReference type="NCBI Taxonomy" id="2663907"/>
    <lineage>
        <taxon>Eukaryota</taxon>
        <taxon>Fungi</taxon>
        <taxon>Fungi incertae sedis</taxon>
        <taxon>Zoopagomycota</taxon>
        <taxon>Kickxellomycotina</taxon>
        <taxon>Kickxellomycetes</taxon>
        <taxon>Kickxellales</taxon>
        <taxon>Kickxellaceae</taxon>
        <taxon>Coemansia</taxon>
    </lineage>
</organism>
<evidence type="ECO:0000313" key="8">
    <source>
        <dbReference type="Proteomes" id="UP001150907"/>
    </source>
</evidence>
<reference evidence="7" key="1">
    <citation type="submission" date="2022-07" db="EMBL/GenBank/DDBJ databases">
        <title>Phylogenomic reconstructions and comparative analyses of Kickxellomycotina fungi.</title>
        <authorList>
            <person name="Reynolds N.K."/>
            <person name="Stajich J.E."/>
            <person name="Barry K."/>
            <person name="Grigoriev I.V."/>
            <person name="Crous P."/>
            <person name="Smith M.E."/>
        </authorList>
    </citation>
    <scope>NUCLEOTIDE SEQUENCE</scope>
    <source>
        <strain evidence="7">IMI 214461</strain>
    </source>
</reference>
<name>A0A9W8ELV0_9FUNG</name>
<dbReference type="GO" id="GO:0008270">
    <property type="term" value="F:zinc ion binding"/>
    <property type="evidence" value="ECO:0007669"/>
    <property type="project" value="UniProtKB-KW"/>
</dbReference>
<dbReference type="OrthoDB" id="265717at2759"/>
<feature type="domain" description="MYND-type" evidence="6">
    <location>
        <begin position="97"/>
        <end position="160"/>
    </location>
</feature>